<dbReference type="RefSeq" id="WP_033080295.1">
    <property type="nucleotide sequence ID" value="NZ_JQEC01000002.1"/>
</dbReference>
<dbReference type="OrthoDB" id="5995861at2"/>
<name>A0A099L5D6_COLPS</name>
<comment type="caution">
    <text evidence="1">The sequence shown here is derived from an EMBL/GenBank/DDBJ whole genome shotgun (WGS) entry which is preliminary data.</text>
</comment>
<dbReference type="PATRIC" id="fig|28229.3.peg.144"/>
<accession>A0A099L5D6</accession>
<evidence type="ECO:0000313" key="2">
    <source>
        <dbReference type="Proteomes" id="UP000029868"/>
    </source>
</evidence>
<sequence length="227" mass="25573">MPLFSIKTVIFTTLVTLTSLQINAHEVWLERDDNGPVRVYLGEPGEPEVGSEINKLAGSQVFTDDRKTVATLAQKEDHFEALVDRAGDARLFSDQVWQPWQMDDSTWWKFWKSSEEKLQGGILQARVGRNETSAKLTYELVPVFANGNVFTATFEGQPLRNKSISLLTPSKMHHNFTTNKLGQIEIKSQESGRFILTSVHTVDKQTIHSGKQVDSLMYISTLSYVAP</sequence>
<protein>
    <recommendedName>
        <fullName evidence="3">Nickel transport complex protein, NikM subunit, transmembrane</fullName>
    </recommendedName>
</protein>
<dbReference type="AlphaFoldDB" id="A0A099L5D6"/>
<dbReference type="EMBL" id="JQEC01000002">
    <property type="protein sequence ID" value="KGJ97402.1"/>
    <property type="molecule type" value="Genomic_DNA"/>
</dbReference>
<organism evidence="1 2">
    <name type="scientific">Colwellia psychrerythraea</name>
    <name type="common">Vibrio psychroerythus</name>
    <dbReference type="NCBI Taxonomy" id="28229"/>
    <lineage>
        <taxon>Bacteria</taxon>
        <taxon>Pseudomonadati</taxon>
        <taxon>Pseudomonadota</taxon>
        <taxon>Gammaproteobacteria</taxon>
        <taxon>Alteromonadales</taxon>
        <taxon>Colwelliaceae</taxon>
        <taxon>Colwellia</taxon>
    </lineage>
</organism>
<reference evidence="1 2" key="1">
    <citation type="submission" date="2014-08" db="EMBL/GenBank/DDBJ databases">
        <title>Genomic and Phenotypic Diversity of Colwellia psychrerythraea strains from Disparate Marine Basins.</title>
        <authorList>
            <person name="Techtmann S.M."/>
            <person name="Stelling S.C."/>
            <person name="Utturkar S.M."/>
            <person name="Alshibli N."/>
            <person name="Harris A."/>
            <person name="Brown S.D."/>
            <person name="Hazen T.C."/>
        </authorList>
    </citation>
    <scope>NUCLEOTIDE SEQUENCE [LARGE SCALE GENOMIC DNA]</scope>
    <source>
        <strain evidence="1 2">GAB14E</strain>
    </source>
</reference>
<dbReference type="Proteomes" id="UP000029868">
    <property type="component" value="Unassembled WGS sequence"/>
</dbReference>
<proteinExistence type="predicted"/>
<evidence type="ECO:0000313" key="1">
    <source>
        <dbReference type="EMBL" id="KGJ97402.1"/>
    </source>
</evidence>
<gene>
    <name evidence="1" type="ORF">GAB14E_0991</name>
</gene>
<evidence type="ECO:0008006" key="3">
    <source>
        <dbReference type="Google" id="ProtNLM"/>
    </source>
</evidence>